<feature type="compositionally biased region" description="Low complexity" evidence="1">
    <location>
        <begin position="368"/>
        <end position="385"/>
    </location>
</feature>
<name>R0I2J1_9BRAS</name>
<dbReference type="OrthoDB" id="77878at2759"/>
<dbReference type="PANTHER" id="PTHR12265">
    <property type="entry name" value="TRANSMEMBRANE PROTEIN 53"/>
    <property type="match status" value="1"/>
</dbReference>
<evidence type="ECO:0000313" key="2">
    <source>
        <dbReference type="EMBL" id="EOA30538.1"/>
    </source>
</evidence>
<dbReference type="InterPro" id="IPR029058">
    <property type="entry name" value="AB_hydrolase_fold"/>
</dbReference>
<dbReference type="PANTHER" id="PTHR12265:SF9">
    <property type="entry name" value="DUF829 DOMAIN PROTEIN"/>
    <property type="match status" value="1"/>
</dbReference>
<dbReference type="EMBL" id="KB870807">
    <property type="protein sequence ID" value="EOA30538.1"/>
    <property type="molecule type" value="Genomic_DNA"/>
</dbReference>
<dbReference type="eggNOG" id="KOG2521">
    <property type="taxonomic scope" value="Eukaryota"/>
</dbReference>
<keyword evidence="3" id="KW-1185">Reference proteome</keyword>
<dbReference type="SUPFAM" id="SSF53474">
    <property type="entry name" value="alpha/beta-Hydrolases"/>
    <property type="match status" value="1"/>
</dbReference>
<gene>
    <name evidence="2" type="ORF">CARUB_v10013658mg</name>
</gene>
<reference evidence="3" key="1">
    <citation type="journal article" date="2013" name="Nat. Genet.">
        <title>The Capsella rubella genome and the genomic consequences of rapid mating system evolution.</title>
        <authorList>
            <person name="Slotte T."/>
            <person name="Hazzouri K.M."/>
            <person name="Agren J.A."/>
            <person name="Koenig D."/>
            <person name="Maumus F."/>
            <person name="Guo Y.L."/>
            <person name="Steige K."/>
            <person name="Platts A.E."/>
            <person name="Escobar J.S."/>
            <person name="Newman L.K."/>
            <person name="Wang W."/>
            <person name="Mandakova T."/>
            <person name="Vello E."/>
            <person name="Smith L.M."/>
            <person name="Henz S.R."/>
            <person name="Steffen J."/>
            <person name="Takuno S."/>
            <person name="Brandvain Y."/>
            <person name="Coop G."/>
            <person name="Andolfatto P."/>
            <person name="Hu T.T."/>
            <person name="Blanchette M."/>
            <person name="Clark R.M."/>
            <person name="Quesneville H."/>
            <person name="Nordborg M."/>
            <person name="Gaut B.S."/>
            <person name="Lysak M.A."/>
            <person name="Jenkins J."/>
            <person name="Grimwood J."/>
            <person name="Chapman J."/>
            <person name="Prochnik S."/>
            <person name="Shu S."/>
            <person name="Rokhsar D."/>
            <person name="Schmutz J."/>
            <person name="Weigel D."/>
            <person name="Wright S.I."/>
        </authorList>
    </citation>
    <scope>NUCLEOTIDE SEQUENCE [LARGE SCALE GENOMIC DNA]</scope>
    <source>
        <strain evidence="3">cv. Monte Gargano</strain>
    </source>
</reference>
<dbReference type="InterPro" id="IPR008547">
    <property type="entry name" value="DUF829_TMEM53"/>
</dbReference>
<evidence type="ECO:0000313" key="3">
    <source>
        <dbReference type="Proteomes" id="UP000029121"/>
    </source>
</evidence>
<proteinExistence type="predicted"/>
<sequence length="459" mass="50907">MITTTDPYPKDLIFRVLVHTIHNKPKISSLFAGAEAMIGGGRVYWGKKMDVVEDTAGSAAVDGGGSNGVVVIFVWSSINDNHLSNFVDLYSSLGWNSLVCRADFLTAFYPEMALSLAFHLLSELVEELKARPCPVIFLAFSGAPKACMYKVLQVIMGDCEAQIHPDASQLVRNCICGHVYDSGPLDFTSDLNVKFALHPTIRRMSGPSRLVSWVAKGISSGLDGLYLTRFESQRSEYWHALYSSVEIGAPYLILCSENDDLAPQQVISSFTHQLQELGGDVKVVKWKNSPHAGHYTHNPIQYRAVISNFLEKAMSVHLQKIRQLGERAHTHDEISEIICDLQKVAVKSNQSLRRVATGPCDHFFLPSSAPYQSNSSSSNDPSTSQEEQRERSSFRPLQPTSINAHSVLGQFLFDSCVPKNIEGWDIRFAGSLNGQPYATSSSRKNSNLGFKKRVFRSRL</sequence>
<organism evidence="2 3">
    <name type="scientific">Capsella rubella</name>
    <dbReference type="NCBI Taxonomy" id="81985"/>
    <lineage>
        <taxon>Eukaryota</taxon>
        <taxon>Viridiplantae</taxon>
        <taxon>Streptophyta</taxon>
        <taxon>Embryophyta</taxon>
        <taxon>Tracheophyta</taxon>
        <taxon>Spermatophyta</taxon>
        <taxon>Magnoliopsida</taxon>
        <taxon>eudicotyledons</taxon>
        <taxon>Gunneridae</taxon>
        <taxon>Pentapetalae</taxon>
        <taxon>rosids</taxon>
        <taxon>malvids</taxon>
        <taxon>Brassicales</taxon>
        <taxon>Brassicaceae</taxon>
        <taxon>Camelineae</taxon>
        <taxon>Capsella</taxon>
    </lineage>
</organism>
<dbReference type="KEGG" id="crb:17890871"/>
<feature type="region of interest" description="Disordered" evidence="1">
    <location>
        <begin position="368"/>
        <end position="398"/>
    </location>
</feature>
<dbReference type="Gene3D" id="3.40.50.1820">
    <property type="entry name" value="alpha/beta hydrolase"/>
    <property type="match status" value="1"/>
</dbReference>
<protein>
    <submittedName>
        <fullName evidence="2">Uncharacterized protein</fullName>
    </submittedName>
</protein>
<accession>R0I2J1</accession>
<evidence type="ECO:0000256" key="1">
    <source>
        <dbReference type="SAM" id="MobiDB-lite"/>
    </source>
</evidence>
<dbReference type="Proteomes" id="UP000029121">
    <property type="component" value="Unassembled WGS sequence"/>
</dbReference>
<dbReference type="AlphaFoldDB" id="R0I2J1"/>
<dbReference type="Pfam" id="PF05705">
    <property type="entry name" value="DUF829"/>
    <property type="match status" value="1"/>
</dbReference>